<keyword evidence="2" id="KW-1185">Reference proteome</keyword>
<dbReference type="KEGG" id="vg:13995208"/>
<dbReference type="RefSeq" id="YP_006988514.1">
    <property type="nucleotide sequence ID" value="NC_019406.1"/>
</dbReference>
<gene>
    <name evidence="1" type="ORF">CcrColossus_gp280</name>
</gene>
<evidence type="ECO:0000313" key="1">
    <source>
        <dbReference type="EMBL" id="AFU88150.1"/>
    </source>
</evidence>
<dbReference type="Proteomes" id="UP000000463">
    <property type="component" value="Segment"/>
</dbReference>
<evidence type="ECO:0000313" key="2">
    <source>
        <dbReference type="Proteomes" id="UP000000463"/>
    </source>
</evidence>
<protein>
    <submittedName>
        <fullName evidence="1">Uncharacterized protein</fullName>
    </submittedName>
</protein>
<dbReference type="GeneID" id="13995208"/>
<organism evidence="1 2">
    <name type="scientific">Caulobacter phage CcrColossus</name>
    <dbReference type="NCBI Taxonomy" id="1211640"/>
    <lineage>
        <taxon>Viruses</taxon>
        <taxon>Duplodnaviria</taxon>
        <taxon>Heunggongvirae</taxon>
        <taxon>Uroviricota</taxon>
        <taxon>Caudoviricetes</taxon>
        <taxon>Jeanschmidtviridae</taxon>
        <taxon>Colossusvirus</taxon>
        <taxon>Colossusvirus colossus</taxon>
    </lineage>
</organism>
<dbReference type="OrthoDB" id="27443at10239"/>
<reference evidence="1 2" key="1">
    <citation type="journal article" date="2012" name="BMC Genomics">
        <title>The Caulobacter crescentus phage phiCbK: genomics of a canonical phage.</title>
        <authorList>
            <person name="Gill J.J."/>
            <person name="Berry J.D."/>
            <person name="Russell W.K."/>
            <person name="Lessor L."/>
            <person name="Escobar Garcia D.A."/>
            <person name="Hernandez D."/>
            <person name="Kane A."/>
            <person name="Keene J."/>
            <person name="Maddox M."/>
            <person name="Martin R."/>
            <person name="Mohan S."/>
            <person name="Thorn A.M."/>
            <person name="Russell D.H."/>
            <person name="Young R."/>
        </authorList>
    </citation>
    <scope>NUCLEOTIDE SEQUENCE [LARGE SCALE GENOMIC DNA]</scope>
</reference>
<proteinExistence type="predicted"/>
<dbReference type="EMBL" id="JX100810">
    <property type="protein sequence ID" value="AFU88150.1"/>
    <property type="molecule type" value="Genomic_DNA"/>
</dbReference>
<accession>K4JUW8</accession>
<sequence>MSIVAYHTTPSIKYYAKRRKSDIIFSIHMMCDQLKIERPPTAELEKKTNYELAWQALRLHAQFPE</sequence>
<name>K4JUW8_9CAUD</name>